<evidence type="ECO:0000313" key="2">
    <source>
        <dbReference type="EMBL" id="GBF80124.1"/>
    </source>
</evidence>
<dbReference type="InterPro" id="IPR024191">
    <property type="entry name" value="Peptidase_M61"/>
</dbReference>
<feature type="domain" description="PDZ" evidence="1">
    <location>
        <begin position="483"/>
        <end position="552"/>
    </location>
</feature>
<comment type="caution">
    <text evidence="2">The sequence shown here is derived from an EMBL/GenBank/DDBJ whole genome shotgun (WGS) entry which is preliminary data.</text>
</comment>
<keyword evidence="3" id="KW-1185">Reference proteome</keyword>
<dbReference type="SMART" id="SM00228">
    <property type="entry name" value="PDZ"/>
    <property type="match status" value="1"/>
</dbReference>
<accession>A0A401IFY6</accession>
<dbReference type="SUPFAM" id="SSF55486">
    <property type="entry name" value="Metalloproteases ('zincins'), catalytic domain"/>
    <property type="match status" value="1"/>
</dbReference>
<dbReference type="InterPro" id="IPR036034">
    <property type="entry name" value="PDZ_sf"/>
</dbReference>
<protein>
    <submittedName>
        <fullName evidence="2">Peptidase</fullName>
    </submittedName>
</protein>
<dbReference type="RefSeq" id="WP_124976369.1">
    <property type="nucleotide sequence ID" value="NZ_BDQK01000006.1"/>
</dbReference>
<organism evidence="2 3">
    <name type="scientific">Aphanothece sacrum FPU1</name>
    <dbReference type="NCBI Taxonomy" id="1920663"/>
    <lineage>
        <taxon>Bacteria</taxon>
        <taxon>Bacillati</taxon>
        <taxon>Cyanobacteriota</taxon>
        <taxon>Cyanophyceae</taxon>
        <taxon>Oscillatoriophycideae</taxon>
        <taxon>Chroococcales</taxon>
        <taxon>Aphanothecaceae</taxon>
        <taxon>Aphanothece</taxon>
    </lineage>
</organism>
<evidence type="ECO:0000313" key="3">
    <source>
        <dbReference type="Proteomes" id="UP000287247"/>
    </source>
</evidence>
<dbReference type="InterPro" id="IPR001478">
    <property type="entry name" value="PDZ"/>
</dbReference>
<dbReference type="Proteomes" id="UP000287247">
    <property type="component" value="Unassembled WGS sequence"/>
</dbReference>
<dbReference type="Gene3D" id="1.10.390.10">
    <property type="entry name" value="Neutral Protease Domain 2"/>
    <property type="match status" value="1"/>
</dbReference>
<dbReference type="AlphaFoldDB" id="A0A401IFY6"/>
<dbReference type="InterPro" id="IPR040756">
    <property type="entry name" value="Peptidase_M61_N"/>
</dbReference>
<dbReference type="EMBL" id="BDQK01000006">
    <property type="protein sequence ID" value="GBF80124.1"/>
    <property type="molecule type" value="Genomic_DNA"/>
</dbReference>
<dbReference type="Gene3D" id="2.30.42.10">
    <property type="match status" value="1"/>
</dbReference>
<dbReference type="OrthoDB" id="9778516at2"/>
<dbReference type="Pfam" id="PF13180">
    <property type="entry name" value="PDZ_2"/>
    <property type="match status" value="1"/>
</dbReference>
<proteinExistence type="predicted"/>
<dbReference type="PIRSF" id="PIRSF016493">
    <property type="entry name" value="Glycyl_aminpptds"/>
    <property type="match status" value="1"/>
</dbReference>
<dbReference type="SUPFAM" id="SSF50156">
    <property type="entry name" value="PDZ domain-like"/>
    <property type="match status" value="1"/>
</dbReference>
<dbReference type="Pfam" id="PF05299">
    <property type="entry name" value="Peptidase_M61"/>
    <property type="match status" value="1"/>
</dbReference>
<evidence type="ECO:0000259" key="1">
    <source>
        <dbReference type="SMART" id="SM00228"/>
    </source>
</evidence>
<dbReference type="Pfam" id="PF17899">
    <property type="entry name" value="Peptidase_M61_N"/>
    <property type="match status" value="1"/>
</dbReference>
<gene>
    <name evidence="2" type="ORF">AsFPU1_1525</name>
</gene>
<dbReference type="InterPro" id="IPR027268">
    <property type="entry name" value="Peptidase_M4/M1_CTD_sf"/>
</dbReference>
<reference evidence="3" key="1">
    <citation type="submission" date="2017-05" db="EMBL/GenBank/DDBJ databases">
        <title>Physiological properties and genetic analysis related to exopolysaccharide production of fresh-water unicellular cyanobacterium Aphanothece sacrum, Suizenji Nori, that has been cultured as a food source in Japan.</title>
        <authorList>
            <person name="Kanesaki Y."/>
            <person name="Yoshikawa S."/>
            <person name="Ohki K."/>
        </authorList>
    </citation>
    <scope>NUCLEOTIDE SEQUENCE [LARGE SCALE GENOMIC DNA]</scope>
    <source>
        <strain evidence="3">FPU1</strain>
    </source>
</reference>
<sequence>MTKATTIERTSIAKLTPTIHYQVAMVDPHCHLFQITLEINNWSDSVLNLKMPVWTPGSYLVREYARYIQDFSAQSTDQAQVLVSEKVSKNHWIINTENINNITVNYRVFANELTVRTNQLDRTHGYFNGAALFYFIPGLEKQPITVKIIVPDLQWNISTALPKVSGSSNQFYASDFDTLVDSPFEIGLHSVYEFEVLGKPHKYAIWGQGNVNPHKLIEDTKKIIETEAKLYGGLPYDDYLFILHLTNNGFGGLEHKNSCSLIYSRFGFRDKDKYNRFLQLVAHEFFHLWNVKRIRPKGLETFDYEQENYTPSLWFSEGTTSYYDLVIPFKAGIYDNQTFLGLLAKEITRFLSIPGRKVQPLKEASFDAWIKLYRRDNNSDNCQISYYLKGQLVSLLLDLLIRSKHKNKRSLDDVIRQMWEQFGKTEMGFTPEQLCQVIESVADLNLQDFWTRYLDTTEELPFNEYLDPFGLILKPIIDDNPIPYLGMRVQAENGKEIIKFVEVESPAKLAGIDPDDELLAIDGIRVRADQLNDRLKDYQTNDIISITVFHQDELQTFSVQLADPQPSRYEIVQKANPSDEQRQNLLGWLGQM</sequence>
<dbReference type="InterPro" id="IPR007963">
    <property type="entry name" value="Peptidase_M61_catalytic"/>
</dbReference>
<dbReference type="Gene3D" id="2.60.40.3650">
    <property type="match status" value="1"/>
</dbReference>
<name>A0A401IFY6_APHSA</name>